<evidence type="ECO:0000256" key="6">
    <source>
        <dbReference type="ARBA" id="ARBA00023004"/>
    </source>
</evidence>
<keyword evidence="5 10" id="KW-0663">Pyridoxal phosphate</keyword>
<keyword evidence="13" id="KW-1185">Reference proteome</keyword>
<feature type="binding site" evidence="9">
    <location>
        <position position="127"/>
    </location>
    <ligand>
        <name>[4Fe-4S] cluster</name>
        <dbReference type="ChEBI" id="CHEBI:49883"/>
        <note>4Fe-4S-S-AdoMet</note>
    </ligand>
</feature>
<dbReference type="SFLD" id="SFLDS00029">
    <property type="entry name" value="Radical_SAM"/>
    <property type="match status" value="1"/>
</dbReference>
<dbReference type="InterPro" id="IPR003739">
    <property type="entry name" value="Lys_aminomutase/Glu_NH3_mut"/>
</dbReference>
<evidence type="ECO:0000256" key="5">
    <source>
        <dbReference type="ARBA" id="ARBA00022898"/>
    </source>
</evidence>
<dbReference type="InterPro" id="IPR013785">
    <property type="entry name" value="Aldolase_TIM"/>
</dbReference>
<dbReference type="OrthoDB" id="9768064at2"/>
<gene>
    <name evidence="12" type="ORF">FRD01_20915</name>
</gene>
<reference evidence="12 13" key="1">
    <citation type="submission" date="2019-08" db="EMBL/GenBank/DDBJ databases">
        <authorList>
            <person name="Liang Q."/>
        </authorList>
    </citation>
    <scope>NUCLEOTIDE SEQUENCE [LARGE SCALE GENOMIC DNA]</scope>
    <source>
        <strain evidence="12 13">V1718</strain>
    </source>
</reference>
<evidence type="ECO:0000256" key="4">
    <source>
        <dbReference type="ARBA" id="ARBA00022723"/>
    </source>
</evidence>
<evidence type="ECO:0000313" key="13">
    <source>
        <dbReference type="Proteomes" id="UP000321595"/>
    </source>
</evidence>
<keyword evidence="7 9" id="KW-0411">Iron-sulfur</keyword>
<accession>A0A5B8XZY7</accession>
<evidence type="ECO:0000256" key="10">
    <source>
        <dbReference type="PIRSR" id="PIRSR603739-50"/>
    </source>
</evidence>
<dbReference type="PANTHER" id="PTHR30538">
    <property type="entry name" value="LYSINE 2,3-AMINOMUTASE-RELATED"/>
    <property type="match status" value="1"/>
</dbReference>
<evidence type="ECO:0000256" key="8">
    <source>
        <dbReference type="ARBA" id="ARBA00023235"/>
    </source>
</evidence>
<evidence type="ECO:0000256" key="1">
    <source>
        <dbReference type="ARBA" id="ARBA00001933"/>
    </source>
</evidence>
<dbReference type="EMBL" id="CP042467">
    <property type="protein sequence ID" value="QED29653.1"/>
    <property type="molecule type" value="Genomic_DNA"/>
</dbReference>
<evidence type="ECO:0000313" key="12">
    <source>
        <dbReference type="EMBL" id="QED29653.1"/>
    </source>
</evidence>
<dbReference type="CDD" id="cd01335">
    <property type="entry name" value="Radical_SAM"/>
    <property type="match status" value="1"/>
</dbReference>
<dbReference type="Pfam" id="PF04055">
    <property type="entry name" value="Radical_SAM"/>
    <property type="match status" value="1"/>
</dbReference>
<dbReference type="PIRSF" id="PIRSF004911">
    <property type="entry name" value="DUF160"/>
    <property type="match status" value="1"/>
</dbReference>
<dbReference type="SFLD" id="SFLDG01070">
    <property type="entry name" value="PLP-dependent"/>
    <property type="match status" value="1"/>
</dbReference>
<feature type="domain" description="Radical SAM core" evidence="11">
    <location>
        <begin position="113"/>
        <end position="327"/>
    </location>
</feature>
<dbReference type="Gene3D" id="3.20.20.70">
    <property type="entry name" value="Aldolase class I"/>
    <property type="match status" value="1"/>
</dbReference>
<keyword evidence="2 9" id="KW-0004">4Fe-4S</keyword>
<feature type="modified residue" description="N6-(pyridoxal phosphate)lysine" evidence="10">
    <location>
        <position position="339"/>
    </location>
</feature>
<dbReference type="RefSeq" id="WP_146962886.1">
    <property type="nucleotide sequence ID" value="NZ_CP042467.1"/>
</dbReference>
<dbReference type="PANTHER" id="PTHR30538:SF1">
    <property type="entry name" value="L-LYSINE 2,3-AMINOMUTASE"/>
    <property type="match status" value="1"/>
</dbReference>
<dbReference type="KEGG" id="bbae:FRD01_20915"/>
<dbReference type="InterPro" id="IPR007197">
    <property type="entry name" value="rSAM"/>
</dbReference>
<dbReference type="AlphaFoldDB" id="A0A5B8XZY7"/>
<evidence type="ECO:0000256" key="9">
    <source>
        <dbReference type="PIRSR" id="PIRSR004911-1"/>
    </source>
</evidence>
<dbReference type="Pfam" id="PF12544">
    <property type="entry name" value="LAM_C"/>
    <property type="match status" value="1"/>
</dbReference>
<evidence type="ECO:0000256" key="3">
    <source>
        <dbReference type="ARBA" id="ARBA00022691"/>
    </source>
</evidence>
<feature type="binding site" evidence="9">
    <location>
        <position position="134"/>
    </location>
    <ligand>
        <name>[4Fe-4S] cluster</name>
        <dbReference type="ChEBI" id="CHEBI:49883"/>
        <note>4Fe-4S-S-AdoMet</note>
    </ligand>
</feature>
<dbReference type="NCBIfam" id="TIGR00238">
    <property type="entry name" value="KamA family radical SAM protein"/>
    <property type="match status" value="1"/>
</dbReference>
<keyword evidence="6" id="KW-0408">Iron</keyword>
<dbReference type="GO" id="GO:0046872">
    <property type="term" value="F:metal ion binding"/>
    <property type="evidence" value="ECO:0007669"/>
    <property type="project" value="UniProtKB-KW"/>
</dbReference>
<organism evidence="12 13">
    <name type="scientific">Microvenator marinus</name>
    <dbReference type="NCBI Taxonomy" id="2600177"/>
    <lineage>
        <taxon>Bacteria</taxon>
        <taxon>Deltaproteobacteria</taxon>
        <taxon>Bradymonadales</taxon>
        <taxon>Microvenatoraceae</taxon>
        <taxon>Microvenator</taxon>
    </lineage>
</organism>
<dbReference type="GO" id="GO:0016853">
    <property type="term" value="F:isomerase activity"/>
    <property type="evidence" value="ECO:0007669"/>
    <property type="project" value="UniProtKB-KW"/>
</dbReference>
<feature type="binding site" evidence="9">
    <location>
        <position position="131"/>
    </location>
    <ligand>
        <name>[4Fe-4S] cluster</name>
        <dbReference type="ChEBI" id="CHEBI:49883"/>
        <note>4Fe-4S-S-AdoMet</note>
    </ligand>
</feature>
<dbReference type="Proteomes" id="UP000321595">
    <property type="component" value="Chromosome"/>
</dbReference>
<dbReference type="Gene3D" id="6.10.140.1170">
    <property type="match status" value="1"/>
</dbReference>
<sequence length="375" mass="42905">MSSWARRPKIWEDIDEATWGSWHWQQQHRVRDLEILERILELNDEERETFLAARSRFRVAITPHYLALMDGQDPNCPLRMQAVPQSGELEIRAFELEDPLAEEAHSPCKGVTHRYPDRVLLYVSHNCPMYCRHCTRKRKVADPYTTSSRADIEAALEYIRRTPTARDVIVSGGDPLTLSDERLGEILRALRAIDHVEVIRLGTRNPVTLPQRITSQLLEILREVRPVYLHTHFNHVNELGHDARKSLLELLDAGCVLGNQMVLLKGVNDSPEAVMQLNRELLKVGCRPYYMLQADMAEGITHFRTPISKGLQIMDHLRGRIGGMGIPHFVVDLPGGGGKIELTPDYLEGKYPHPDGTRWVFRNGFGQTFDFVEPD</sequence>
<keyword evidence="4 9" id="KW-0479">Metal-binding</keyword>
<evidence type="ECO:0000259" key="11">
    <source>
        <dbReference type="PROSITE" id="PS51918"/>
    </source>
</evidence>
<dbReference type="InterPro" id="IPR025895">
    <property type="entry name" value="LAM_C_dom"/>
</dbReference>
<keyword evidence="3" id="KW-0949">S-adenosyl-L-methionine</keyword>
<dbReference type="InterPro" id="IPR058240">
    <property type="entry name" value="rSAM_sf"/>
</dbReference>
<dbReference type="SUPFAM" id="SSF102114">
    <property type="entry name" value="Radical SAM enzymes"/>
    <property type="match status" value="1"/>
</dbReference>
<comment type="cofactor">
    <cofactor evidence="1 10">
        <name>pyridoxal 5'-phosphate</name>
        <dbReference type="ChEBI" id="CHEBI:597326"/>
    </cofactor>
</comment>
<dbReference type="PROSITE" id="PS51918">
    <property type="entry name" value="RADICAL_SAM"/>
    <property type="match status" value="1"/>
</dbReference>
<dbReference type="GO" id="GO:0051539">
    <property type="term" value="F:4 iron, 4 sulfur cluster binding"/>
    <property type="evidence" value="ECO:0007669"/>
    <property type="project" value="UniProtKB-KW"/>
</dbReference>
<keyword evidence="8" id="KW-0413">Isomerase</keyword>
<evidence type="ECO:0000256" key="2">
    <source>
        <dbReference type="ARBA" id="ARBA00022485"/>
    </source>
</evidence>
<proteinExistence type="predicted"/>
<name>A0A5B8XZY7_9DELT</name>
<evidence type="ECO:0000256" key="7">
    <source>
        <dbReference type="ARBA" id="ARBA00023014"/>
    </source>
</evidence>
<protein>
    <submittedName>
        <fullName evidence="12">KamA family radical SAM protein</fullName>
    </submittedName>
</protein>